<protein>
    <submittedName>
        <fullName evidence="13">Cytochrome d ubiquinol oxidase subunit 2</fullName>
        <ecNumber evidence="13">1.10.3.-</ecNumber>
    </submittedName>
</protein>
<dbReference type="GO" id="GO:0016682">
    <property type="term" value="F:oxidoreductase activity, acting on diphenols and related substances as donors, oxygen as acceptor"/>
    <property type="evidence" value="ECO:0007669"/>
    <property type="project" value="TreeGrafter"/>
</dbReference>
<keyword evidence="13" id="KW-0560">Oxidoreductase</keyword>
<dbReference type="PANTHER" id="PTHR43141">
    <property type="entry name" value="CYTOCHROME BD2 SUBUNIT II"/>
    <property type="match status" value="1"/>
</dbReference>
<proteinExistence type="inferred from homology"/>
<organism evidence="13 14">
    <name type="scientific">Anaerolinea thermophila (strain DSM 14523 / JCM 11388 / NBRC 100420 / UNI-1)</name>
    <dbReference type="NCBI Taxonomy" id="926569"/>
    <lineage>
        <taxon>Bacteria</taxon>
        <taxon>Bacillati</taxon>
        <taxon>Chloroflexota</taxon>
        <taxon>Anaerolineae</taxon>
        <taxon>Anaerolineales</taxon>
        <taxon>Anaerolineaceae</taxon>
        <taxon>Anaerolinea</taxon>
    </lineage>
</organism>
<keyword evidence="11 12" id="KW-0472">Membrane</keyword>
<keyword evidence="5" id="KW-0349">Heme</keyword>
<dbReference type="STRING" id="926569.ANT_22800"/>
<dbReference type="PIRSF" id="PIRSF000267">
    <property type="entry name" value="Cyt_oxidse_sub2"/>
    <property type="match status" value="1"/>
</dbReference>
<evidence type="ECO:0000313" key="14">
    <source>
        <dbReference type="Proteomes" id="UP000008922"/>
    </source>
</evidence>
<comment type="similarity">
    <text evidence="2">Belongs to the cytochrome ubiquinol oxidase subunit 2 family.</text>
</comment>
<keyword evidence="3" id="KW-0813">Transport</keyword>
<evidence type="ECO:0000256" key="7">
    <source>
        <dbReference type="ARBA" id="ARBA00022723"/>
    </source>
</evidence>
<dbReference type="FunCoup" id="E8MY75">
    <property type="interactions" value="182"/>
</dbReference>
<keyword evidence="8" id="KW-0249">Electron transport</keyword>
<dbReference type="RefSeq" id="WP_013560673.1">
    <property type="nucleotide sequence ID" value="NC_014960.1"/>
</dbReference>
<dbReference type="GO" id="GO:0019646">
    <property type="term" value="P:aerobic electron transport chain"/>
    <property type="evidence" value="ECO:0007669"/>
    <property type="project" value="TreeGrafter"/>
</dbReference>
<evidence type="ECO:0000313" key="13">
    <source>
        <dbReference type="EMBL" id="BAJ64306.1"/>
    </source>
</evidence>
<keyword evidence="6 12" id="KW-0812">Transmembrane</keyword>
<reference evidence="13 14" key="1">
    <citation type="submission" date="2010-12" db="EMBL/GenBank/DDBJ databases">
        <title>Whole genome sequence of Anaerolinea thermophila UNI-1.</title>
        <authorList>
            <person name="Narita-Yamada S."/>
            <person name="Kishi E."/>
            <person name="Watanabe Y."/>
            <person name="Takasaki K."/>
            <person name="Ankai A."/>
            <person name="Oguchi A."/>
            <person name="Fukui S."/>
            <person name="Takahashi M."/>
            <person name="Yashiro I."/>
            <person name="Hosoyama A."/>
            <person name="Sekiguchi Y."/>
            <person name="Hanada S."/>
            <person name="Fujita N."/>
        </authorList>
    </citation>
    <scope>NUCLEOTIDE SEQUENCE [LARGE SCALE GENOMIC DNA]</scope>
    <source>
        <strain evidence="14">DSM 14523 / JCM 11388 / NBRC 100420 / UNI-1</strain>
    </source>
</reference>
<dbReference type="HOGENOM" id="CLU_049294_0_1_0"/>
<dbReference type="AlphaFoldDB" id="E8MY75"/>
<feature type="transmembrane region" description="Helical" evidence="12">
    <location>
        <begin position="199"/>
        <end position="217"/>
    </location>
</feature>
<dbReference type="InterPro" id="IPR003317">
    <property type="entry name" value="Cyt-d_oxidase_su2"/>
</dbReference>
<feature type="transmembrane region" description="Helical" evidence="12">
    <location>
        <begin position="254"/>
        <end position="274"/>
    </location>
</feature>
<dbReference type="GO" id="GO:0070069">
    <property type="term" value="C:cytochrome complex"/>
    <property type="evidence" value="ECO:0007669"/>
    <property type="project" value="TreeGrafter"/>
</dbReference>
<feature type="transmembrane region" description="Helical" evidence="12">
    <location>
        <begin position="229"/>
        <end position="247"/>
    </location>
</feature>
<evidence type="ECO:0000256" key="6">
    <source>
        <dbReference type="ARBA" id="ARBA00022692"/>
    </source>
</evidence>
<evidence type="ECO:0000256" key="9">
    <source>
        <dbReference type="ARBA" id="ARBA00022989"/>
    </source>
</evidence>
<evidence type="ECO:0000256" key="5">
    <source>
        <dbReference type="ARBA" id="ARBA00022617"/>
    </source>
</evidence>
<dbReference type="EC" id="1.10.3.-" evidence="13"/>
<sequence>MDLNTVWFILIAVLYLGFFVLEGFDFGVGILLPFLGKTDQERRVIINTIGPHWDGNEVWLITAGGATFAAFPHWYATLFSGFYLPLFLILLALILRGVAFEFRSKDENPKWRTFWDWAIFGGSLVPALLFGVAFTNIMAGVPIDANMTYVGGFWNLLNPYALIGGLTSLLGFILHGAVFLSLKTDGEMMTRAQDAARKVWLPATLVLVVFIIATYFFTDVLQQLGINPGPIPIGAFFTMLAAGYFVYTRRSGWAFFMTTLTILFATATIFMILYPRVMVSSLDPAYSLTIYNAASSPYTLRVMSIIALIFVPIVLAYQAWSYWVFRKRITAKQELHY</sequence>
<feature type="transmembrane region" description="Helical" evidence="12">
    <location>
        <begin position="159"/>
        <end position="179"/>
    </location>
</feature>
<dbReference type="GO" id="GO:0046872">
    <property type="term" value="F:metal ion binding"/>
    <property type="evidence" value="ECO:0007669"/>
    <property type="project" value="UniProtKB-KW"/>
</dbReference>
<keyword evidence="4" id="KW-1003">Cell membrane</keyword>
<feature type="transmembrane region" description="Helical" evidence="12">
    <location>
        <begin position="302"/>
        <end position="325"/>
    </location>
</feature>
<evidence type="ECO:0000256" key="10">
    <source>
        <dbReference type="ARBA" id="ARBA00023004"/>
    </source>
</evidence>
<feature type="transmembrane region" description="Helical" evidence="12">
    <location>
        <begin position="114"/>
        <end position="139"/>
    </location>
</feature>
<dbReference type="PANTHER" id="PTHR43141:SF5">
    <property type="entry name" value="CYTOCHROME BD-I UBIQUINOL OXIDASE SUBUNIT 2"/>
    <property type="match status" value="1"/>
</dbReference>
<dbReference type="OrthoDB" id="9776710at2"/>
<dbReference type="GO" id="GO:0009055">
    <property type="term" value="F:electron transfer activity"/>
    <property type="evidence" value="ECO:0007669"/>
    <property type="project" value="TreeGrafter"/>
</dbReference>
<evidence type="ECO:0000256" key="12">
    <source>
        <dbReference type="SAM" id="Phobius"/>
    </source>
</evidence>
<name>E8MY75_ANATU</name>
<comment type="subcellular location">
    <subcellularLocation>
        <location evidence="1">Cell membrane</location>
        <topology evidence="1">Multi-pass membrane protein</topology>
    </subcellularLocation>
</comment>
<feature type="transmembrane region" description="Helical" evidence="12">
    <location>
        <begin position="6"/>
        <end position="36"/>
    </location>
</feature>
<gene>
    <name evidence="13" type="primary">cydB</name>
    <name evidence="13" type="ordered locus">ANT_22800</name>
</gene>
<evidence type="ECO:0000256" key="3">
    <source>
        <dbReference type="ARBA" id="ARBA00022448"/>
    </source>
</evidence>
<dbReference type="Proteomes" id="UP000008922">
    <property type="component" value="Chromosome"/>
</dbReference>
<evidence type="ECO:0000256" key="8">
    <source>
        <dbReference type="ARBA" id="ARBA00022982"/>
    </source>
</evidence>
<feature type="transmembrane region" description="Helical" evidence="12">
    <location>
        <begin position="82"/>
        <end position="102"/>
    </location>
</feature>
<dbReference type="KEGG" id="atm:ANT_22800"/>
<dbReference type="NCBIfam" id="TIGR00203">
    <property type="entry name" value="cydB"/>
    <property type="match status" value="1"/>
</dbReference>
<dbReference type="EMBL" id="AP012029">
    <property type="protein sequence ID" value="BAJ64306.1"/>
    <property type="molecule type" value="Genomic_DNA"/>
</dbReference>
<evidence type="ECO:0000256" key="2">
    <source>
        <dbReference type="ARBA" id="ARBA00007543"/>
    </source>
</evidence>
<dbReference type="GO" id="GO:0005886">
    <property type="term" value="C:plasma membrane"/>
    <property type="evidence" value="ECO:0007669"/>
    <property type="project" value="UniProtKB-SubCell"/>
</dbReference>
<keyword evidence="7" id="KW-0479">Metal-binding</keyword>
<evidence type="ECO:0000256" key="11">
    <source>
        <dbReference type="ARBA" id="ARBA00023136"/>
    </source>
</evidence>
<keyword evidence="9 12" id="KW-1133">Transmembrane helix</keyword>
<evidence type="ECO:0000256" key="1">
    <source>
        <dbReference type="ARBA" id="ARBA00004651"/>
    </source>
</evidence>
<accession>E8MY75</accession>
<dbReference type="Pfam" id="PF02322">
    <property type="entry name" value="Cyt_bd_oxida_II"/>
    <property type="match status" value="1"/>
</dbReference>
<dbReference type="eggNOG" id="COG1294">
    <property type="taxonomic scope" value="Bacteria"/>
</dbReference>
<evidence type="ECO:0000256" key="4">
    <source>
        <dbReference type="ARBA" id="ARBA00022475"/>
    </source>
</evidence>
<keyword evidence="14" id="KW-1185">Reference proteome</keyword>
<keyword evidence="10" id="KW-0408">Iron</keyword>
<dbReference type="InParanoid" id="E8MY75"/>